<organism evidence="2 3">
    <name type="scientific">Paenibacillus hemerocallicola</name>
    <dbReference type="NCBI Taxonomy" id="1172614"/>
    <lineage>
        <taxon>Bacteria</taxon>
        <taxon>Bacillati</taxon>
        <taxon>Bacillota</taxon>
        <taxon>Bacilli</taxon>
        <taxon>Bacillales</taxon>
        <taxon>Paenibacillaceae</taxon>
        <taxon>Paenibacillus</taxon>
    </lineage>
</organism>
<gene>
    <name evidence="2" type="ORF">FE784_37525</name>
</gene>
<dbReference type="PANTHER" id="PTHR42924:SF3">
    <property type="entry name" value="POLYMERASE_HISTIDINOL PHOSPHATASE N-TERMINAL DOMAIN-CONTAINING PROTEIN"/>
    <property type="match status" value="1"/>
</dbReference>
<dbReference type="Gene3D" id="1.10.150.650">
    <property type="match status" value="1"/>
</dbReference>
<evidence type="ECO:0000313" key="2">
    <source>
        <dbReference type="EMBL" id="TNJ59303.1"/>
    </source>
</evidence>
<dbReference type="Proteomes" id="UP000307943">
    <property type="component" value="Unassembled WGS sequence"/>
</dbReference>
<dbReference type="GO" id="GO:0004534">
    <property type="term" value="F:5'-3' RNA exonuclease activity"/>
    <property type="evidence" value="ECO:0007669"/>
    <property type="project" value="TreeGrafter"/>
</dbReference>
<dbReference type="InterPro" id="IPR004013">
    <property type="entry name" value="PHP_dom"/>
</dbReference>
<dbReference type="SUPFAM" id="SSF89550">
    <property type="entry name" value="PHP domain-like"/>
    <property type="match status" value="1"/>
</dbReference>
<dbReference type="OrthoDB" id="9804333at2"/>
<evidence type="ECO:0000259" key="1">
    <source>
        <dbReference type="SMART" id="SM00481"/>
    </source>
</evidence>
<reference evidence="2 3" key="1">
    <citation type="submission" date="2019-05" db="EMBL/GenBank/DDBJ databases">
        <title>We sequenced the genome of Paenibacillus hemerocallicola KCTC 33185 for further insight into its adaptation and study the phylogeny of Paenibacillus.</title>
        <authorList>
            <person name="Narsing Rao M.P."/>
        </authorList>
    </citation>
    <scope>NUCLEOTIDE SEQUENCE [LARGE SCALE GENOMIC DNA]</scope>
    <source>
        <strain evidence="2 3">KCTC 33185</strain>
    </source>
</reference>
<dbReference type="Gene3D" id="3.20.20.140">
    <property type="entry name" value="Metal-dependent hydrolases"/>
    <property type="match status" value="1"/>
</dbReference>
<dbReference type="EMBL" id="VDCQ01000094">
    <property type="protein sequence ID" value="TNJ59303.1"/>
    <property type="molecule type" value="Genomic_DNA"/>
</dbReference>
<dbReference type="InterPro" id="IPR052018">
    <property type="entry name" value="PHP_domain"/>
</dbReference>
<dbReference type="CDD" id="cd07438">
    <property type="entry name" value="PHP_HisPPase_AMP"/>
    <property type="match status" value="1"/>
</dbReference>
<keyword evidence="3" id="KW-1185">Reference proteome</keyword>
<sequence length="290" mass="31593">MQENGNGIVDLHCHTKASDNTMTAREVARAAKEAGVRYLAITDHDTTSGLEAAMEAGRAEGVRIISGIEISAYDFERERKVHILGYGIARDHPAIAGVCDPILRRRHEASRLAFDKIVEAGYDIRWERVIGLADGGSAVYKQHLMHALMERGYCDALNGELYRSLFAPAKADGEAGIAYVPIRYADAREAIRAVKAAGGVPVLAHPGQQQNYDGIADWTEAGLEGIEVVHPSHSQEEEEKASSYARRFGLLETGGSDYHGMYGSAKYPLGSKDAGMERLGELLRRIGRGE</sequence>
<dbReference type="SMART" id="SM00481">
    <property type="entry name" value="POLIIIAc"/>
    <property type="match status" value="1"/>
</dbReference>
<accession>A0A5C4SYQ5</accession>
<protein>
    <submittedName>
        <fullName evidence="2">PHP domain-containing protein</fullName>
    </submittedName>
</protein>
<dbReference type="AlphaFoldDB" id="A0A5C4SYQ5"/>
<name>A0A5C4SYQ5_9BACL</name>
<dbReference type="Pfam" id="PF02811">
    <property type="entry name" value="PHP"/>
    <property type="match status" value="1"/>
</dbReference>
<feature type="domain" description="Polymerase/histidinol phosphatase N-terminal" evidence="1">
    <location>
        <begin position="9"/>
        <end position="74"/>
    </location>
</feature>
<evidence type="ECO:0000313" key="3">
    <source>
        <dbReference type="Proteomes" id="UP000307943"/>
    </source>
</evidence>
<proteinExistence type="predicted"/>
<dbReference type="GO" id="GO:0035312">
    <property type="term" value="F:5'-3' DNA exonuclease activity"/>
    <property type="evidence" value="ECO:0007669"/>
    <property type="project" value="TreeGrafter"/>
</dbReference>
<dbReference type="InterPro" id="IPR003141">
    <property type="entry name" value="Pol/His_phosphatase_N"/>
</dbReference>
<dbReference type="InterPro" id="IPR016195">
    <property type="entry name" value="Pol/histidinol_Pase-like"/>
</dbReference>
<dbReference type="PANTHER" id="PTHR42924">
    <property type="entry name" value="EXONUCLEASE"/>
    <property type="match status" value="1"/>
</dbReference>
<comment type="caution">
    <text evidence="2">The sequence shown here is derived from an EMBL/GenBank/DDBJ whole genome shotgun (WGS) entry which is preliminary data.</text>
</comment>
<dbReference type="RefSeq" id="WP_139607403.1">
    <property type="nucleotide sequence ID" value="NZ_VDCQ01000094.1"/>
</dbReference>